<feature type="compositionally biased region" description="Basic and acidic residues" evidence="5">
    <location>
        <begin position="431"/>
        <end position="443"/>
    </location>
</feature>
<evidence type="ECO:0000259" key="6">
    <source>
        <dbReference type="PROSITE" id="PS50600"/>
    </source>
</evidence>
<keyword evidence="2 7" id="KW-0645">Protease</keyword>
<evidence type="ECO:0000256" key="5">
    <source>
        <dbReference type="SAM" id="MobiDB-lite"/>
    </source>
</evidence>
<dbReference type="PANTHER" id="PTHR47764:SF2">
    <property type="entry name" value="UBIQUITIN-LIKE PROTEASE FAMILY PROFILE DOMAIN-CONTAINING PROTEIN"/>
    <property type="match status" value="1"/>
</dbReference>
<comment type="caution">
    <text evidence="7">The sequence shown here is derived from an EMBL/GenBank/DDBJ whole genome shotgun (WGS) entry which is preliminary data.</text>
</comment>
<gene>
    <name evidence="7" type="ORF">FisN_7Lh179</name>
</gene>
<dbReference type="GO" id="GO:0006508">
    <property type="term" value="P:proteolysis"/>
    <property type="evidence" value="ECO:0007669"/>
    <property type="project" value="UniProtKB-KW"/>
</dbReference>
<organism evidence="7 8">
    <name type="scientific">Fistulifera solaris</name>
    <name type="common">Oleaginous diatom</name>
    <dbReference type="NCBI Taxonomy" id="1519565"/>
    <lineage>
        <taxon>Eukaryota</taxon>
        <taxon>Sar</taxon>
        <taxon>Stramenopiles</taxon>
        <taxon>Ochrophyta</taxon>
        <taxon>Bacillariophyta</taxon>
        <taxon>Bacillariophyceae</taxon>
        <taxon>Bacillariophycidae</taxon>
        <taxon>Naviculales</taxon>
        <taxon>Naviculaceae</taxon>
        <taxon>Fistulifera</taxon>
    </lineage>
</organism>
<sequence length="1188" mass="133458">MSEFKSRKKRSRHSPASTIDYYAEGPPKTSGRGHQGTGKLRRNGHVDVTDFSFNNFEEKANFSEAVDSLGFLGEVKMKKASYNSKIGDISQKARKLLTEPRQKESNRKRAKDITEGPLDSVLREQQEVFGRREYRPSSLSSRKKKNDFFETESDDEVQEVTKKYPAQLKLILDKPVKATSPDMIARIPRKPIFGRKGVFRERESNTMLNDDFKPKDAYCSIDLSSSNETSVHSKPKERQKGGSSTAIDLCIDGETESEDNTAIHSKRGGDTFRATKKAKALDQPTGKDTRKASAEEQSILQTLDAIENDKPYVPSTAFTLSKAPSSSEGRKIKETYTSPTATAGTKRKSSLGRTVEVPTNSLKSKKSAKSANAGRAIVPGASLRTNNARSSSDRFLDFSKKRTESRASQESIKPYRDDLSKESCDSSAKLRTKDKPTKNYKDDLFDDDLSSATSVAVEKRSNCIRDTARTLYHTRSSARRSSISDSNSAKRKKNDFVDMVDDGSDDEQNLLVWFDVARIAVGSSVKHHSCQIKIFNDGILSCAYSVRSKEKVHNIDFAKGEVDEVYYYVDNGVDNSGRLASDDAATEPGSFIALKVQKTKTNGFSSVGSYVPGNSTDEKGLIMAEFRSDADIATFLRVVEENVHFKAYFTNDSRLPRRRSDLFATALIADAKKEALSRKKKIGSSKRVGFLAGKASHEILLSFPFGGDPRLIDDTARGLNEFQFANCTDTEMDEVDIEDCDQGTSSDIRNAEGSEDTRRRHHVEIRVEDFERLDPGVYLNDTLIDFFLQWMTRKHTSPDFHVFTTHFYTTLEDNGVEGVSNWTTKKKIDVFKLRFVFIPINKALHWSLCVVVNPGYILSSADQSAPSSGDDAPMPCLLFFDSLKMHQKDRVHRNVTKWLNAEWMRLRKSAVVEAPFNKSSLPVLTPKVPYQNNSWDCGVFVCRYASGVFQLRNRAFSYKELMEEKIAMISCGAEFKFTLDDIANLREEMKELIERLSTIYLRWKANRDQPNRLNILAENRTKEEANEISEKKKSEVSEDKESRSAEEKESGSTSDNERGFSDKTESLDKMGHSENSQRSLKSEGSKDSGSGLQLLNTPTTSREETSDVMLIDNDHDEDDSSPNSLVTQPDFDAFDNRIAKENVDSRFKRSSLYDLKSSSEDNGMQYADESSSQYHHDDYSAPSDSASV</sequence>
<feature type="region of interest" description="Disordered" evidence="5">
    <location>
        <begin position="1"/>
        <end position="43"/>
    </location>
</feature>
<accession>A0A1Z5JCW6</accession>
<evidence type="ECO:0000256" key="4">
    <source>
        <dbReference type="SAM" id="Coils"/>
    </source>
</evidence>
<dbReference type="Pfam" id="PF02902">
    <property type="entry name" value="Peptidase_C48"/>
    <property type="match status" value="1"/>
</dbReference>
<feature type="region of interest" description="Disordered" evidence="5">
    <location>
        <begin position="89"/>
        <end position="156"/>
    </location>
</feature>
<feature type="region of interest" description="Disordered" evidence="5">
    <location>
        <begin position="224"/>
        <end position="443"/>
    </location>
</feature>
<dbReference type="AlphaFoldDB" id="A0A1Z5JCW6"/>
<evidence type="ECO:0000313" key="8">
    <source>
        <dbReference type="Proteomes" id="UP000198406"/>
    </source>
</evidence>
<comment type="similarity">
    <text evidence="1">Belongs to the peptidase C48 family.</text>
</comment>
<feature type="region of interest" description="Disordered" evidence="5">
    <location>
        <begin position="1022"/>
        <end position="1132"/>
    </location>
</feature>
<dbReference type="PANTHER" id="PTHR47764">
    <property type="entry name" value="UBIQUITIN-LIKE-SPECIFIC PROTEASE 2B-RELATED"/>
    <property type="match status" value="1"/>
</dbReference>
<dbReference type="EC" id="3.4.22.68" evidence="7"/>
<feature type="compositionally biased region" description="Polar residues" evidence="5">
    <location>
        <begin position="1087"/>
        <end position="1100"/>
    </location>
</feature>
<dbReference type="InParanoid" id="A0A1Z5JCW6"/>
<feature type="compositionally biased region" description="Basic and acidic residues" evidence="5">
    <location>
        <begin position="121"/>
        <end position="135"/>
    </location>
</feature>
<dbReference type="Gene3D" id="3.40.395.10">
    <property type="entry name" value="Adenoviral Proteinase, Chain A"/>
    <property type="match status" value="1"/>
</dbReference>
<keyword evidence="8" id="KW-1185">Reference proteome</keyword>
<keyword evidence="3 7" id="KW-0378">Hydrolase</keyword>
<feature type="compositionally biased region" description="Polar residues" evidence="5">
    <location>
        <begin position="316"/>
        <end position="327"/>
    </location>
</feature>
<evidence type="ECO:0000313" key="7">
    <source>
        <dbReference type="EMBL" id="GAX11796.1"/>
    </source>
</evidence>
<proteinExistence type="inferred from homology"/>
<evidence type="ECO:0000256" key="1">
    <source>
        <dbReference type="ARBA" id="ARBA00005234"/>
    </source>
</evidence>
<feature type="coiled-coil region" evidence="4">
    <location>
        <begin position="975"/>
        <end position="1002"/>
    </location>
</feature>
<name>A0A1Z5JCW6_FISSO</name>
<dbReference type="Proteomes" id="UP000198406">
    <property type="component" value="Unassembled WGS sequence"/>
</dbReference>
<keyword evidence="4" id="KW-0175">Coiled coil</keyword>
<feature type="compositionally biased region" description="Basic and acidic residues" evidence="5">
    <location>
        <begin position="285"/>
        <end position="294"/>
    </location>
</feature>
<evidence type="ECO:0000256" key="3">
    <source>
        <dbReference type="ARBA" id="ARBA00022801"/>
    </source>
</evidence>
<dbReference type="InterPro" id="IPR003653">
    <property type="entry name" value="Peptidase_C48_C"/>
</dbReference>
<dbReference type="SUPFAM" id="SSF54001">
    <property type="entry name" value="Cysteine proteinases"/>
    <property type="match status" value="1"/>
</dbReference>
<dbReference type="OrthoDB" id="49219at2759"/>
<dbReference type="PROSITE" id="PS50600">
    <property type="entry name" value="ULP_PROTEASE"/>
    <property type="match status" value="1"/>
</dbReference>
<evidence type="ECO:0000256" key="2">
    <source>
        <dbReference type="ARBA" id="ARBA00022670"/>
    </source>
</evidence>
<dbReference type="EMBL" id="BDSP01000044">
    <property type="protein sequence ID" value="GAX11796.1"/>
    <property type="molecule type" value="Genomic_DNA"/>
</dbReference>
<protein>
    <submittedName>
        <fullName evidence="7">Sentrin-specific protease 7</fullName>
        <ecNumber evidence="7">3.4.22.68</ecNumber>
    </submittedName>
</protein>
<feature type="compositionally biased region" description="Basic and acidic residues" evidence="5">
    <location>
        <begin position="391"/>
        <end position="424"/>
    </location>
</feature>
<reference evidence="7 8" key="1">
    <citation type="journal article" date="2015" name="Plant Cell">
        <title>Oil accumulation by the oleaginous diatom Fistulifera solaris as revealed by the genome and transcriptome.</title>
        <authorList>
            <person name="Tanaka T."/>
            <person name="Maeda Y."/>
            <person name="Veluchamy A."/>
            <person name="Tanaka M."/>
            <person name="Abida H."/>
            <person name="Marechal E."/>
            <person name="Bowler C."/>
            <person name="Muto M."/>
            <person name="Sunaga Y."/>
            <person name="Tanaka M."/>
            <person name="Yoshino T."/>
            <person name="Taniguchi T."/>
            <person name="Fukuda Y."/>
            <person name="Nemoto M."/>
            <person name="Matsumoto M."/>
            <person name="Wong P.S."/>
            <person name="Aburatani S."/>
            <person name="Fujibuchi W."/>
        </authorList>
    </citation>
    <scope>NUCLEOTIDE SEQUENCE [LARGE SCALE GENOMIC DNA]</scope>
    <source>
        <strain evidence="7 8">JPCC DA0580</strain>
    </source>
</reference>
<dbReference type="InterPro" id="IPR038765">
    <property type="entry name" value="Papain-like_cys_pep_sf"/>
</dbReference>
<feature type="compositionally biased region" description="Basic residues" evidence="5">
    <location>
        <begin position="1"/>
        <end position="13"/>
    </location>
</feature>
<feature type="compositionally biased region" description="Basic and acidic residues" evidence="5">
    <location>
        <begin position="96"/>
        <end position="114"/>
    </location>
</feature>
<feature type="region of interest" description="Disordered" evidence="5">
    <location>
        <begin position="1154"/>
        <end position="1188"/>
    </location>
</feature>
<dbReference type="GO" id="GO:0008234">
    <property type="term" value="F:cysteine-type peptidase activity"/>
    <property type="evidence" value="ECO:0007669"/>
    <property type="project" value="InterPro"/>
</dbReference>
<feature type="domain" description="Ubiquitin-like protease family profile" evidence="6">
    <location>
        <begin position="763"/>
        <end position="948"/>
    </location>
</feature>
<feature type="compositionally biased region" description="Basic and acidic residues" evidence="5">
    <location>
        <begin position="1022"/>
        <end position="1072"/>
    </location>
</feature>